<sequence>MKFLAHFFSILLISQLALAASPPAAPTQDDALKASLRAQMEEHHSDAGYDRARLFMFGQFYLTAANNGTYAVKDVYCDKTRVSQEFKKGQTPGPNLVPGGNIINVEHTWPQSKFASEYDDDMQRDDLHHLFPADTRMNAARANLDFGDVVESTQRLKCPVSKVGLNPEGDKVFEAPLNHKGNIARAMFYFSVRYNLSIDPVQEEVLRRWHQEDPIDEEEMARNDAIEKIQGNRNVFIDHPDFISQISDF</sequence>
<dbReference type="RefSeq" id="WP_061833286.1">
    <property type="nucleotide sequence ID" value="NZ_LUKE01000001.1"/>
</dbReference>
<dbReference type="Pfam" id="PF04231">
    <property type="entry name" value="Endonuclease_1"/>
    <property type="match status" value="1"/>
</dbReference>
<organism evidence="5 6">
    <name type="scientific">Bdellovibrio bacteriovorus</name>
    <dbReference type="NCBI Taxonomy" id="959"/>
    <lineage>
        <taxon>Bacteria</taxon>
        <taxon>Pseudomonadati</taxon>
        <taxon>Bdellovibrionota</taxon>
        <taxon>Bdellovibrionia</taxon>
        <taxon>Bdellovibrionales</taxon>
        <taxon>Pseudobdellovibrionaceae</taxon>
        <taxon>Bdellovibrio</taxon>
    </lineage>
</organism>
<dbReference type="AlphaFoldDB" id="A0A150WMQ0"/>
<dbReference type="InterPro" id="IPR007346">
    <property type="entry name" value="Endonuclease-I"/>
</dbReference>
<evidence type="ECO:0000256" key="2">
    <source>
        <dbReference type="ARBA" id="ARBA00022722"/>
    </source>
</evidence>
<dbReference type="GO" id="GO:0004518">
    <property type="term" value="F:nuclease activity"/>
    <property type="evidence" value="ECO:0007669"/>
    <property type="project" value="UniProtKB-KW"/>
</dbReference>
<comment type="caution">
    <text evidence="5">The sequence shown here is derived from an EMBL/GenBank/DDBJ whole genome shotgun (WGS) entry which is preliminary data.</text>
</comment>
<comment type="similarity">
    <text evidence="1">Belongs to the EndA/NucM nuclease family.</text>
</comment>
<dbReference type="PANTHER" id="PTHR33607">
    <property type="entry name" value="ENDONUCLEASE-1"/>
    <property type="match status" value="1"/>
</dbReference>
<accession>A0A150WMQ0</accession>
<dbReference type="EMBL" id="LUKE01000001">
    <property type="protein sequence ID" value="KYG65742.1"/>
    <property type="molecule type" value="Genomic_DNA"/>
</dbReference>
<keyword evidence="2" id="KW-0540">Nuclease</keyword>
<dbReference type="OrthoDB" id="5294648at2"/>
<keyword evidence="4" id="KW-0732">Signal</keyword>
<dbReference type="PANTHER" id="PTHR33607:SF2">
    <property type="entry name" value="ENDONUCLEASE-1"/>
    <property type="match status" value="1"/>
</dbReference>
<dbReference type="InterPro" id="IPR044925">
    <property type="entry name" value="His-Me_finger_sf"/>
</dbReference>
<feature type="signal peptide" evidence="4">
    <location>
        <begin position="1"/>
        <end position="19"/>
    </location>
</feature>
<evidence type="ECO:0000256" key="3">
    <source>
        <dbReference type="ARBA" id="ARBA00022801"/>
    </source>
</evidence>
<dbReference type="SUPFAM" id="SSF54060">
    <property type="entry name" value="His-Me finger endonucleases"/>
    <property type="match status" value="1"/>
</dbReference>
<proteinExistence type="inferred from homology"/>
<reference evidence="5 6" key="1">
    <citation type="submission" date="2016-03" db="EMBL/GenBank/DDBJ databases">
        <authorList>
            <person name="Ploux O."/>
        </authorList>
    </citation>
    <scope>NUCLEOTIDE SEQUENCE [LARGE SCALE GENOMIC DNA]</scope>
    <source>
        <strain evidence="5 6">R0</strain>
    </source>
</reference>
<evidence type="ECO:0000256" key="4">
    <source>
        <dbReference type="SAM" id="SignalP"/>
    </source>
</evidence>
<dbReference type="GO" id="GO:0016787">
    <property type="term" value="F:hydrolase activity"/>
    <property type="evidence" value="ECO:0007669"/>
    <property type="project" value="UniProtKB-KW"/>
</dbReference>
<name>A0A150WMQ0_BDEBC</name>
<dbReference type="Proteomes" id="UP000075320">
    <property type="component" value="Unassembled WGS sequence"/>
</dbReference>
<feature type="chain" id="PRO_5007573284" description="Nuclease" evidence="4">
    <location>
        <begin position="20"/>
        <end position="249"/>
    </location>
</feature>
<evidence type="ECO:0008006" key="7">
    <source>
        <dbReference type="Google" id="ProtNLM"/>
    </source>
</evidence>
<evidence type="ECO:0000256" key="1">
    <source>
        <dbReference type="ARBA" id="ARBA00006429"/>
    </source>
</evidence>
<keyword evidence="3" id="KW-0378">Hydrolase</keyword>
<evidence type="ECO:0000313" key="6">
    <source>
        <dbReference type="Proteomes" id="UP000075320"/>
    </source>
</evidence>
<gene>
    <name evidence="5" type="ORF">AZI86_01310</name>
</gene>
<protein>
    <recommendedName>
        <fullName evidence="7">Nuclease</fullName>
    </recommendedName>
</protein>
<evidence type="ECO:0000313" key="5">
    <source>
        <dbReference type="EMBL" id="KYG65742.1"/>
    </source>
</evidence>
<keyword evidence="6" id="KW-1185">Reference proteome</keyword>